<dbReference type="OrthoDB" id="2501483at2759"/>
<sequence length="127" mass="14765">LPEVCFYDNNCQLYCFLNARSNSLKDELALPVDVFHWQKNHKKTDVECAVHCNPYRFTELHIDATESASPWFFNSLIAEQNNVWLGGYSSIIREMGSVKYDFFLDEMICCKNRLILSKLQSYNPGVL</sequence>
<accession>A0A6A4HY37</accession>
<dbReference type="AlphaFoldDB" id="A0A6A4HY37"/>
<protein>
    <submittedName>
        <fullName evidence="1">Uncharacterized protein</fullName>
    </submittedName>
</protein>
<evidence type="ECO:0000313" key="1">
    <source>
        <dbReference type="EMBL" id="KAE9402673.1"/>
    </source>
</evidence>
<feature type="non-terminal residue" evidence="1">
    <location>
        <position position="1"/>
    </location>
</feature>
<dbReference type="EMBL" id="ML769432">
    <property type="protein sequence ID" value="KAE9402673.1"/>
    <property type="molecule type" value="Genomic_DNA"/>
</dbReference>
<reference evidence="1" key="1">
    <citation type="journal article" date="2019" name="Environ. Microbiol.">
        <title>Fungal ecological strategies reflected in gene transcription - a case study of two litter decomposers.</title>
        <authorList>
            <person name="Barbi F."/>
            <person name="Kohler A."/>
            <person name="Barry K."/>
            <person name="Baskaran P."/>
            <person name="Daum C."/>
            <person name="Fauchery L."/>
            <person name="Ihrmark K."/>
            <person name="Kuo A."/>
            <person name="LaButti K."/>
            <person name="Lipzen A."/>
            <person name="Morin E."/>
            <person name="Grigoriev I.V."/>
            <person name="Henrissat B."/>
            <person name="Lindahl B."/>
            <person name="Martin F."/>
        </authorList>
    </citation>
    <scope>NUCLEOTIDE SEQUENCE</scope>
    <source>
        <strain evidence="1">JB14</strain>
    </source>
</reference>
<name>A0A6A4HY37_9AGAR</name>
<proteinExistence type="predicted"/>
<keyword evidence="2" id="KW-1185">Reference proteome</keyword>
<dbReference type="Proteomes" id="UP000799118">
    <property type="component" value="Unassembled WGS sequence"/>
</dbReference>
<gene>
    <name evidence="1" type="ORF">BT96DRAFT_816134</name>
</gene>
<evidence type="ECO:0000313" key="2">
    <source>
        <dbReference type="Proteomes" id="UP000799118"/>
    </source>
</evidence>
<organism evidence="1 2">
    <name type="scientific">Gymnopus androsaceus JB14</name>
    <dbReference type="NCBI Taxonomy" id="1447944"/>
    <lineage>
        <taxon>Eukaryota</taxon>
        <taxon>Fungi</taxon>
        <taxon>Dikarya</taxon>
        <taxon>Basidiomycota</taxon>
        <taxon>Agaricomycotina</taxon>
        <taxon>Agaricomycetes</taxon>
        <taxon>Agaricomycetidae</taxon>
        <taxon>Agaricales</taxon>
        <taxon>Marasmiineae</taxon>
        <taxon>Omphalotaceae</taxon>
        <taxon>Gymnopus</taxon>
    </lineage>
</organism>